<evidence type="ECO:0000313" key="3">
    <source>
        <dbReference type="Proteomes" id="UP000054047"/>
    </source>
</evidence>
<feature type="compositionally biased region" description="Basic and acidic residues" evidence="1">
    <location>
        <begin position="46"/>
        <end position="58"/>
    </location>
</feature>
<accession>A0A0C2BIH5</accession>
<gene>
    <name evidence="2" type="ORF">ANCDUO_26397</name>
</gene>
<evidence type="ECO:0000256" key="1">
    <source>
        <dbReference type="SAM" id="MobiDB-lite"/>
    </source>
</evidence>
<proteinExistence type="predicted"/>
<organism evidence="2 3">
    <name type="scientific">Ancylostoma duodenale</name>
    <dbReference type="NCBI Taxonomy" id="51022"/>
    <lineage>
        <taxon>Eukaryota</taxon>
        <taxon>Metazoa</taxon>
        <taxon>Ecdysozoa</taxon>
        <taxon>Nematoda</taxon>
        <taxon>Chromadorea</taxon>
        <taxon>Rhabditida</taxon>
        <taxon>Rhabditina</taxon>
        <taxon>Rhabditomorpha</taxon>
        <taxon>Strongyloidea</taxon>
        <taxon>Ancylostomatidae</taxon>
        <taxon>Ancylostomatinae</taxon>
        <taxon>Ancylostoma</taxon>
    </lineage>
</organism>
<reference evidence="2 3" key="1">
    <citation type="submission" date="2013-12" db="EMBL/GenBank/DDBJ databases">
        <title>Draft genome of the parsitic nematode Ancylostoma duodenale.</title>
        <authorList>
            <person name="Mitreva M."/>
        </authorList>
    </citation>
    <scope>NUCLEOTIDE SEQUENCE [LARGE SCALE GENOMIC DNA]</scope>
    <source>
        <strain evidence="2 3">Zhejiang</strain>
    </source>
</reference>
<evidence type="ECO:0000313" key="2">
    <source>
        <dbReference type="EMBL" id="KIH43593.1"/>
    </source>
</evidence>
<keyword evidence="3" id="KW-1185">Reference proteome</keyword>
<dbReference type="EMBL" id="KN784474">
    <property type="protein sequence ID" value="KIH43593.1"/>
    <property type="molecule type" value="Genomic_DNA"/>
</dbReference>
<name>A0A0C2BIH5_9BILA</name>
<dbReference type="Proteomes" id="UP000054047">
    <property type="component" value="Unassembled WGS sequence"/>
</dbReference>
<feature type="region of interest" description="Disordered" evidence="1">
    <location>
        <begin position="37"/>
        <end position="84"/>
    </location>
</feature>
<protein>
    <submittedName>
        <fullName evidence="2">Uncharacterized protein</fullName>
    </submittedName>
</protein>
<dbReference type="AlphaFoldDB" id="A0A0C2BIH5"/>
<feature type="region of interest" description="Disordered" evidence="1">
    <location>
        <begin position="1"/>
        <end position="20"/>
    </location>
</feature>
<feature type="compositionally biased region" description="Polar residues" evidence="1">
    <location>
        <begin position="72"/>
        <end position="84"/>
    </location>
</feature>
<sequence>MCLDTLHIESASRTAQRTRLKNQLEVRNRGAVQGIIGGLGIAPGRGHPERHGSSRESHTTTLGPQDAATAGSGEQQSGAGTNAACTGFRVTTRCGYE</sequence>
<feature type="non-terminal residue" evidence="2">
    <location>
        <position position="97"/>
    </location>
</feature>